<sequence length="208" mass="21993">MRVVAIAAAAGVVLLAGCDTQTDPSPPPTTEDALTTLTATPTTHADDVDITTEAAPTTAEPTTSEPVADDGPPEMPAEAQEQTQAGAIAFAEHFVEVVNYTGIHPTPGLISGLSLEDCGTCGNLEATVEYSAENNEVLNEDLWEITAPPDILVFSGSDALVRVPLTQHELAVFDDNDQEVERTDRQSLNLGIDLSWEDGWIIRAVQVG</sequence>
<feature type="region of interest" description="Disordered" evidence="1">
    <location>
        <begin position="39"/>
        <end position="83"/>
    </location>
</feature>
<gene>
    <name evidence="3" type="ORF">FY030_04455</name>
</gene>
<evidence type="ECO:0000256" key="1">
    <source>
        <dbReference type="SAM" id="MobiDB-lite"/>
    </source>
</evidence>
<organism evidence="3 4">
    <name type="scientific">Ornithinimicrobium pratense</name>
    <dbReference type="NCBI Taxonomy" id="2593973"/>
    <lineage>
        <taxon>Bacteria</taxon>
        <taxon>Bacillati</taxon>
        <taxon>Actinomycetota</taxon>
        <taxon>Actinomycetes</taxon>
        <taxon>Micrococcales</taxon>
        <taxon>Ornithinimicrobiaceae</taxon>
        <taxon>Ornithinimicrobium</taxon>
    </lineage>
</organism>
<evidence type="ECO:0000313" key="4">
    <source>
        <dbReference type="Proteomes" id="UP000326546"/>
    </source>
</evidence>
<dbReference type="AlphaFoldDB" id="A0A5J6V2H1"/>
<accession>A0A5J6V2H1</accession>
<dbReference type="PROSITE" id="PS51257">
    <property type="entry name" value="PROKAR_LIPOPROTEIN"/>
    <property type="match status" value="1"/>
</dbReference>
<evidence type="ECO:0000259" key="2">
    <source>
        <dbReference type="Pfam" id="PF19843"/>
    </source>
</evidence>
<dbReference type="OrthoDB" id="4869876at2"/>
<reference evidence="3 4" key="1">
    <citation type="submission" date="2019-09" db="EMBL/GenBank/DDBJ databases">
        <title>Serinicoccus pratensis sp. nov., isolated from meadow soil.</title>
        <authorList>
            <person name="Zhang W."/>
        </authorList>
    </citation>
    <scope>NUCLEOTIDE SEQUENCE [LARGE SCALE GENOMIC DNA]</scope>
    <source>
        <strain evidence="3 4">W204</strain>
    </source>
</reference>
<keyword evidence="4" id="KW-1185">Reference proteome</keyword>
<dbReference type="InterPro" id="IPR046281">
    <property type="entry name" value="DUF6318"/>
</dbReference>
<protein>
    <recommendedName>
        <fullName evidence="2">DUF6318 domain-containing protein</fullName>
    </recommendedName>
</protein>
<evidence type="ECO:0000313" key="3">
    <source>
        <dbReference type="EMBL" id="QFG68069.1"/>
    </source>
</evidence>
<name>A0A5J6V2H1_9MICO</name>
<feature type="domain" description="DUF6318" evidence="2">
    <location>
        <begin position="60"/>
        <end position="199"/>
    </location>
</feature>
<dbReference type="RefSeq" id="WP_158060459.1">
    <property type="nucleotide sequence ID" value="NZ_CP044427.1"/>
</dbReference>
<dbReference type="Pfam" id="PF19843">
    <property type="entry name" value="DUF6318"/>
    <property type="match status" value="1"/>
</dbReference>
<feature type="compositionally biased region" description="Low complexity" evidence="1">
    <location>
        <begin position="51"/>
        <end position="66"/>
    </location>
</feature>
<dbReference type="Proteomes" id="UP000326546">
    <property type="component" value="Chromosome"/>
</dbReference>
<dbReference type="KEGG" id="serw:FY030_04455"/>
<proteinExistence type="predicted"/>
<dbReference type="EMBL" id="CP044427">
    <property type="protein sequence ID" value="QFG68069.1"/>
    <property type="molecule type" value="Genomic_DNA"/>
</dbReference>